<proteinExistence type="predicted"/>
<gene>
    <name evidence="1" type="ORF">RHGRI_011565</name>
</gene>
<dbReference type="EMBL" id="JACTNZ010000004">
    <property type="protein sequence ID" value="KAG5553716.1"/>
    <property type="molecule type" value="Genomic_DNA"/>
</dbReference>
<dbReference type="Proteomes" id="UP000823749">
    <property type="component" value="Chromosome 4"/>
</dbReference>
<name>A0AAV6KMF9_9ERIC</name>
<protein>
    <submittedName>
        <fullName evidence="1">Uncharacterized protein</fullName>
    </submittedName>
</protein>
<comment type="caution">
    <text evidence="1">The sequence shown here is derived from an EMBL/GenBank/DDBJ whole genome shotgun (WGS) entry which is preliminary data.</text>
</comment>
<reference evidence="1" key="1">
    <citation type="submission" date="2020-08" db="EMBL/GenBank/DDBJ databases">
        <title>Plant Genome Project.</title>
        <authorList>
            <person name="Zhang R.-G."/>
        </authorList>
    </citation>
    <scope>NUCLEOTIDE SEQUENCE</scope>
    <source>
        <strain evidence="1">WSP0</strain>
        <tissue evidence="1">Leaf</tissue>
    </source>
</reference>
<accession>A0AAV6KMF9</accession>
<sequence length="134" mass="15274">MLALGLYRPSKLQAEQELASHMRPELISYSHASCNLLSKAVMGYANAVYVLWRTINVQCEQCELACDFCYSYLVPRFVHFARRVVSFVIGFLILRLRLNQSLLSSCLRSRPWVVAGLEILQISALVSWVNFSTL</sequence>
<organism evidence="1 2">
    <name type="scientific">Rhododendron griersonianum</name>
    <dbReference type="NCBI Taxonomy" id="479676"/>
    <lineage>
        <taxon>Eukaryota</taxon>
        <taxon>Viridiplantae</taxon>
        <taxon>Streptophyta</taxon>
        <taxon>Embryophyta</taxon>
        <taxon>Tracheophyta</taxon>
        <taxon>Spermatophyta</taxon>
        <taxon>Magnoliopsida</taxon>
        <taxon>eudicotyledons</taxon>
        <taxon>Gunneridae</taxon>
        <taxon>Pentapetalae</taxon>
        <taxon>asterids</taxon>
        <taxon>Ericales</taxon>
        <taxon>Ericaceae</taxon>
        <taxon>Ericoideae</taxon>
        <taxon>Rhodoreae</taxon>
        <taxon>Rhododendron</taxon>
    </lineage>
</organism>
<dbReference type="AlphaFoldDB" id="A0AAV6KMF9"/>
<keyword evidence="2" id="KW-1185">Reference proteome</keyword>
<evidence type="ECO:0000313" key="1">
    <source>
        <dbReference type="EMBL" id="KAG5553716.1"/>
    </source>
</evidence>
<evidence type="ECO:0000313" key="2">
    <source>
        <dbReference type="Proteomes" id="UP000823749"/>
    </source>
</evidence>